<name>A0A669DHM2_ORENI</name>
<dbReference type="PROSITE" id="PS50878">
    <property type="entry name" value="RT_POL"/>
    <property type="match status" value="1"/>
</dbReference>
<reference evidence="3" key="1">
    <citation type="submission" date="2012-01" db="EMBL/GenBank/DDBJ databases">
        <title>The Genome Sequence of Oreochromis niloticus (Nile Tilapia).</title>
        <authorList>
            <consortium name="Broad Institute Genome Assembly Team"/>
            <consortium name="Broad Institute Sequencing Platform"/>
            <person name="Di Palma F."/>
            <person name="Johnson J."/>
            <person name="Lander E.S."/>
            <person name="Lindblad-Toh K."/>
        </authorList>
    </citation>
    <scope>NUCLEOTIDE SEQUENCE [LARGE SCALE GENOMIC DNA]</scope>
</reference>
<dbReference type="CDD" id="cd01650">
    <property type="entry name" value="RT_nLTR_like"/>
    <property type="match status" value="1"/>
</dbReference>
<accession>A0A669DHM2</accession>
<dbReference type="PANTHER" id="PTHR31635:SF196">
    <property type="entry name" value="REVERSE TRANSCRIPTASE DOMAIN-CONTAINING PROTEIN-RELATED"/>
    <property type="match status" value="1"/>
</dbReference>
<dbReference type="GeneTree" id="ENSGT00940000163630"/>
<organism evidence="2 3">
    <name type="scientific">Oreochromis niloticus</name>
    <name type="common">Nile tilapia</name>
    <name type="synonym">Tilapia nilotica</name>
    <dbReference type="NCBI Taxonomy" id="8128"/>
    <lineage>
        <taxon>Eukaryota</taxon>
        <taxon>Metazoa</taxon>
        <taxon>Chordata</taxon>
        <taxon>Craniata</taxon>
        <taxon>Vertebrata</taxon>
        <taxon>Euteleostomi</taxon>
        <taxon>Actinopterygii</taxon>
        <taxon>Neopterygii</taxon>
        <taxon>Teleostei</taxon>
        <taxon>Neoteleostei</taxon>
        <taxon>Acanthomorphata</taxon>
        <taxon>Ovalentaria</taxon>
        <taxon>Cichlomorphae</taxon>
        <taxon>Cichliformes</taxon>
        <taxon>Cichlidae</taxon>
        <taxon>African cichlids</taxon>
        <taxon>Pseudocrenilabrinae</taxon>
        <taxon>Oreochromini</taxon>
        <taxon>Oreochromis</taxon>
    </lineage>
</organism>
<dbReference type="PANTHER" id="PTHR31635">
    <property type="entry name" value="REVERSE TRANSCRIPTASE DOMAIN-CONTAINING PROTEIN-RELATED"/>
    <property type="match status" value="1"/>
</dbReference>
<protein>
    <recommendedName>
        <fullName evidence="1">Reverse transcriptase domain-containing protein</fullName>
    </recommendedName>
</protein>
<dbReference type="OMA" id="IDIMWAV"/>
<dbReference type="AlphaFoldDB" id="A0A669DHM2"/>
<dbReference type="Ensembl" id="ENSONIT00000083801.1">
    <property type="protein sequence ID" value="ENSONIP00000058395.1"/>
    <property type="gene ID" value="ENSONIG00000043137.1"/>
</dbReference>
<reference evidence="2" key="3">
    <citation type="submission" date="2025-09" db="UniProtKB">
        <authorList>
            <consortium name="Ensembl"/>
        </authorList>
    </citation>
    <scope>IDENTIFICATION</scope>
</reference>
<dbReference type="Proteomes" id="UP000005207">
    <property type="component" value="Linkage group LG15"/>
</dbReference>
<dbReference type="Pfam" id="PF00078">
    <property type="entry name" value="RVT_1"/>
    <property type="match status" value="1"/>
</dbReference>
<dbReference type="SUPFAM" id="SSF56672">
    <property type="entry name" value="DNA/RNA polymerases"/>
    <property type="match status" value="1"/>
</dbReference>
<evidence type="ECO:0000313" key="3">
    <source>
        <dbReference type="Proteomes" id="UP000005207"/>
    </source>
</evidence>
<keyword evidence="3" id="KW-1185">Reference proteome</keyword>
<dbReference type="InterPro" id="IPR000477">
    <property type="entry name" value="RT_dom"/>
</dbReference>
<evidence type="ECO:0000313" key="2">
    <source>
        <dbReference type="Ensembl" id="ENSONIP00000058395.1"/>
    </source>
</evidence>
<proteinExistence type="predicted"/>
<dbReference type="InterPro" id="IPR043502">
    <property type="entry name" value="DNA/RNA_pol_sf"/>
</dbReference>
<dbReference type="InParanoid" id="A0A669DHM2"/>
<reference evidence="2" key="2">
    <citation type="submission" date="2025-08" db="UniProtKB">
        <authorList>
            <consortium name="Ensembl"/>
        </authorList>
    </citation>
    <scope>IDENTIFICATION</scope>
</reference>
<evidence type="ECO:0000259" key="1">
    <source>
        <dbReference type="PROSITE" id="PS50878"/>
    </source>
</evidence>
<feature type="domain" description="Reverse transcriptase" evidence="1">
    <location>
        <begin position="53"/>
        <end position="324"/>
    </location>
</feature>
<sequence length="647" mass="74342">MRYLDAPITVEEIVGVIKHLPSDKAPGLDGYTAEFYKSFSEDLAPLLLNTYNESFQEGRLPPSLSEAIITLILKKEKDPTDCKSYRPISLTSYDSEILSKILANRLNRVITSLVHVDQVGFISSRSSVDNIRRLIDIMWAVQDGSPIAAILLDAEKAFDRVEWRYLFATLECFGFTKSFINWIQLIYVHPKASVLTNGIIGPSFELGRGTRQGDPLSPLLFALALEPLAVAIRREPNFPGVNIGRDCHKLLLYADDILLFISDPEKSLNSLQAIINTFSAISGYKVNWTKSEALPLTSYCPRSLFQTGMFSWPEKGIKYLGVTFPPHLSDLIKINFEPLLSDMKINIDRWSQMYLSMWGKVNVIKMVCTPKFNYLLQALPIHVPLKYIKQFDQLCKAFIWNNKKPRLNLRKLQKPADRGGLGMPNLLLYHYAFSLWHLAHWFLPPEKAPPWFSIESTACSPFTPLYSLSTNLSPHIQSHPVFSHLKEIWKRMSKLFKFDPYLNQSAGIWYNPKLSIAKLPFFWKLWFQRGITVLGGLYENSTFKSFEKLVEEFDLPKQEFWKYLQLRHLMANTFSSSAKFPSSCNFLEEIKKTFGRGQEASAYYKMLLLASDPNTLSLKRTWEMDLSLSFTVEEWNGILRNLKKMSR</sequence>